<feature type="domain" description="Rubrerythrin diiron-binding" evidence="1">
    <location>
        <begin position="24"/>
        <end position="77"/>
    </location>
</feature>
<dbReference type="InterPro" id="IPR009078">
    <property type="entry name" value="Ferritin-like_SF"/>
</dbReference>
<evidence type="ECO:0000259" key="1">
    <source>
        <dbReference type="Pfam" id="PF02915"/>
    </source>
</evidence>
<dbReference type="AlphaFoldDB" id="A0A7X2S8Y8"/>
<dbReference type="Gene3D" id="1.20.5.420">
    <property type="entry name" value="Immunoglobulin FC, subunit C"/>
    <property type="match status" value="1"/>
</dbReference>
<sequence>MYYSYYNPYERQMNQNTLLAKEIARAIDGEYSAINCYEVLAKQAPNQTQREQILEIRKDEKRHFEEFSQIYLSLTGRQHKPKQIEQCPSSYEKGLNAAFKDEQETVDFYLDISDKATNAYIKRTFRRAAADEQNHAVWFLYFLKK</sequence>
<keyword evidence="3" id="KW-1185">Reference proteome</keyword>
<dbReference type="InterPro" id="IPR003251">
    <property type="entry name" value="Rr_diiron-bd_dom"/>
</dbReference>
<dbReference type="EMBL" id="WMIB01000036">
    <property type="protein sequence ID" value="MTH55670.1"/>
    <property type="molecule type" value="Genomic_DNA"/>
</dbReference>
<dbReference type="Pfam" id="PF02915">
    <property type="entry name" value="Rubrerythrin"/>
    <property type="match status" value="2"/>
</dbReference>
<dbReference type="SUPFAM" id="SSF47240">
    <property type="entry name" value="Ferritin-like"/>
    <property type="match status" value="1"/>
</dbReference>
<accession>A0A7X2S8Y8</accession>
<feature type="domain" description="Rubrerythrin diiron-binding" evidence="1">
    <location>
        <begin position="95"/>
        <end position="145"/>
    </location>
</feature>
<name>A0A7X2S8Y8_9BACI</name>
<dbReference type="Gene3D" id="6.10.140.1960">
    <property type="match status" value="1"/>
</dbReference>
<protein>
    <submittedName>
        <fullName evidence="2">Ferritin-like domain-containing protein</fullName>
    </submittedName>
</protein>
<dbReference type="CDD" id="cd00657">
    <property type="entry name" value="Ferritin_like"/>
    <property type="match status" value="1"/>
</dbReference>
<dbReference type="Proteomes" id="UP000434639">
    <property type="component" value="Unassembled WGS sequence"/>
</dbReference>
<dbReference type="GO" id="GO:0016491">
    <property type="term" value="F:oxidoreductase activity"/>
    <property type="evidence" value="ECO:0007669"/>
    <property type="project" value="InterPro"/>
</dbReference>
<comment type="caution">
    <text evidence="2">The sequence shown here is derived from an EMBL/GenBank/DDBJ whole genome shotgun (WGS) entry which is preliminary data.</text>
</comment>
<reference evidence="2 3" key="1">
    <citation type="journal article" date="2017" name="Int. J. Syst. Evol. Microbiol.">
        <title>Bacillus mangrovi sp. nov., isolated from a sediment sample from a mangrove forest.</title>
        <authorList>
            <person name="Gupta V."/>
            <person name="Singh P.K."/>
            <person name="Korpole S."/>
            <person name="Tanuku N.R.S."/>
            <person name="Pinnaka A.K."/>
        </authorList>
    </citation>
    <scope>NUCLEOTIDE SEQUENCE [LARGE SCALE GENOMIC DNA]</scope>
    <source>
        <strain evidence="2 3">KCTC 33872</strain>
    </source>
</reference>
<dbReference type="RefSeq" id="WP_155114168.1">
    <property type="nucleotide sequence ID" value="NZ_WMIB01000036.1"/>
</dbReference>
<dbReference type="GO" id="GO:0046872">
    <property type="term" value="F:metal ion binding"/>
    <property type="evidence" value="ECO:0007669"/>
    <property type="project" value="InterPro"/>
</dbReference>
<proteinExistence type="predicted"/>
<gene>
    <name evidence="2" type="ORF">GKZ89_19940</name>
</gene>
<evidence type="ECO:0000313" key="3">
    <source>
        <dbReference type="Proteomes" id="UP000434639"/>
    </source>
</evidence>
<evidence type="ECO:0000313" key="2">
    <source>
        <dbReference type="EMBL" id="MTH55670.1"/>
    </source>
</evidence>
<organism evidence="2 3">
    <name type="scientific">Metabacillus mangrovi</name>
    <dbReference type="NCBI Taxonomy" id="1491830"/>
    <lineage>
        <taxon>Bacteria</taxon>
        <taxon>Bacillati</taxon>
        <taxon>Bacillota</taxon>
        <taxon>Bacilli</taxon>
        <taxon>Bacillales</taxon>
        <taxon>Bacillaceae</taxon>
        <taxon>Metabacillus</taxon>
    </lineage>
</organism>
<dbReference type="OrthoDB" id="573482at2"/>